<evidence type="ECO:0000313" key="2">
    <source>
        <dbReference type="Proteomes" id="UP000230531"/>
    </source>
</evidence>
<reference evidence="1 2" key="1">
    <citation type="submission" date="2017-11" db="EMBL/GenBank/DDBJ databases">
        <title>The genome sequence of Candidatus Carsonella ruddii from the psyllid Bactericera trigonica.</title>
        <authorList>
            <person name="Katsir L."/>
            <person name="Zhepu R."/>
            <person name="Piasezky A."/>
            <person name="Jong J."/>
            <person name="Sela N."/>
            <person name="Freilich S."/>
            <person name="Bahar O."/>
        </authorList>
    </citation>
    <scope>NUCLEOTIDE SEQUENCE [LARGE SCALE GENOMIC DNA]</scope>
    <source>
        <strain evidence="1 2">BT</strain>
    </source>
</reference>
<organism evidence="1 2">
    <name type="scientific">Carsonella ruddii</name>
    <dbReference type="NCBI Taxonomy" id="114186"/>
    <lineage>
        <taxon>Bacteria</taxon>
        <taxon>Pseudomonadati</taxon>
        <taxon>Pseudomonadota</taxon>
        <taxon>Gammaproteobacteria</taxon>
        <taxon>Oceanospirillales</taxon>
        <taxon>Halomonadaceae</taxon>
        <taxon>Zymobacter group</taxon>
        <taxon>Candidatus Carsonella</taxon>
    </lineage>
</organism>
<dbReference type="RefSeq" id="WP_157801490.1">
    <property type="nucleotide sequence ID" value="NZ_CP024798.1"/>
</dbReference>
<gene>
    <name evidence="1" type="ORF">CUN91_00430</name>
</gene>
<dbReference type="Proteomes" id="UP000230531">
    <property type="component" value="Chromosome"/>
</dbReference>
<dbReference type="EMBL" id="CP024798">
    <property type="protein sequence ID" value="ATX33421.1"/>
    <property type="molecule type" value="Genomic_DNA"/>
</dbReference>
<accession>A0A2K8K8R8</accession>
<dbReference type="AlphaFoldDB" id="A0A2K8K8R8"/>
<proteinExistence type="predicted"/>
<name>A0A2K8K8R8_CARRU</name>
<protein>
    <submittedName>
        <fullName evidence="1">Uncharacterized protein</fullName>
    </submittedName>
</protein>
<evidence type="ECO:0000313" key="1">
    <source>
        <dbReference type="EMBL" id="ATX33421.1"/>
    </source>
</evidence>
<sequence length="77" mass="9957">MDFLKLIKNNFKNFKKNIFFLKKIKKKKFFFYKFLIIKKYYLFYYKYKIKHYKNIKIFFIKKRKLTTIKKILKILCF</sequence>